<organism evidence="3 4">
    <name type="scientific">Dioszegia hungarica</name>
    <dbReference type="NCBI Taxonomy" id="4972"/>
    <lineage>
        <taxon>Eukaryota</taxon>
        <taxon>Fungi</taxon>
        <taxon>Dikarya</taxon>
        <taxon>Basidiomycota</taxon>
        <taxon>Agaricomycotina</taxon>
        <taxon>Tremellomycetes</taxon>
        <taxon>Tremellales</taxon>
        <taxon>Bulleribasidiaceae</taxon>
        <taxon>Dioszegia</taxon>
    </lineage>
</organism>
<feature type="compositionally biased region" description="Basic and acidic residues" evidence="1">
    <location>
        <begin position="278"/>
        <end position="290"/>
    </location>
</feature>
<name>A0AA38HDX3_9TREE</name>
<feature type="region of interest" description="Disordered" evidence="1">
    <location>
        <begin position="215"/>
        <end position="245"/>
    </location>
</feature>
<keyword evidence="4" id="KW-1185">Reference proteome</keyword>
<dbReference type="InterPro" id="IPR004827">
    <property type="entry name" value="bZIP"/>
</dbReference>
<dbReference type="PROSITE" id="PS00036">
    <property type="entry name" value="BZIP_BASIC"/>
    <property type="match status" value="1"/>
</dbReference>
<feature type="region of interest" description="Disordered" evidence="1">
    <location>
        <begin position="266"/>
        <end position="302"/>
    </location>
</feature>
<dbReference type="EMBL" id="JAKWFO010000001">
    <property type="protein sequence ID" value="KAI9639848.1"/>
    <property type="molecule type" value="Genomic_DNA"/>
</dbReference>
<feature type="compositionally biased region" description="Low complexity" evidence="1">
    <location>
        <begin position="223"/>
        <end position="245"/>
    </location>
</feature>
<dbReference type="GeneID" id="77730201"/>
<evidence type="ECO:0000256" key="1">
    <source>
        <dbReference type="SAM" id="MobiDB-lite"/>
    </source>
</evidence>
<gene>
    <name evidence="3" type="ORF">MKK02DRAFT_40176</name>
</gene>
<reference evidence="3" key="1">
    <citation type="journal article" date="2022" name="G3 (Bethesda)">
        <title>High quality genome of the basidiomycete yeast Dioszegia hungarica PDD-24b-2 isolated from cloud water.</title>
        <authorList>
            <person name="Jarrige D."/>
            <person name="Haridas S."/>
            <person name="Bleykasten-Grosshans C."/>
            <person name="Joly M."/>
            <person name="Nadalig T."/>
            <person name="Sancelme M."/>
            <person name="Vuilleumier S."/>
            <person name="Grigoriev I.V."/>
            <person name="Amato P."/>
            <person name="Bringel F."/>
        </authorList>
    </citation>
    <scope>NUCLEOTIDE SEQUENCE</scope>
    <source>
        <strain evidence="3">PDD-24b-2</strain>
    </source>
</reference>
<proteinExistence type="predicted"/>
<dbReference type="RefSeq" id="XP_052949625.1">
    <property type="nucleotide sequence ID" value="XM_053090996.1"/>
</dbReference>
<sequence>MPNTADMKRLALQIQAASKERLDDQVRSLAHINPWLTTTLSSQPLSAQHQWDTATMAGIRGRYRSLSPLTDLLLTPTIHDDPLQLALYSPDLYLASSTSGTSSVTTPTVPSLAPSLLPFTYDPLGIPSSPVSTSSCSSSLVTPSFLTYATPYQSSSNIGMGIDPKLLSMEGEGILSSLLTASFTSWDAPAPLCADDMSTSFLLPSHDYYVPYNSSAPPPRASPPTAVLSATPTSSTSSLASSPTSIASRRHAHDFNVGLTIGSALPIPKRRKPKRPVVPHEWDNVRDPKERRKAQNRSAQRTFRAKARGLIVAGTCPTTIGCAAVVSTPAREIVFGIKGHHLSLRDDNSDGSSY</sequence>
<feature type="domain" description="BZIP" evidence="2">
    <location>
        <begin position="291"/>
        <end position="306"/>
    </location>
</feature>
<comment type="caution">
    <text evidence="3">The sequence shown here is derived from an EMBL/GenBank/DDBJ whole genome shotgun (WGS) entry which is preliminary data.</text>
</comment>
<evidence type="ECO:0000259" key="2">
    <source>
        <dbReference type="PROSITE" id="PS00036"/>
    </source>
</evidence>
<accession>A0AA38HDX3</accession>
<feature type="compositionally biased region" description="Basic residues" evidence="1">
    <location>
        <begin position="268"/>
        <end position="277"/>
    </location>
</feature>
<evidence type="ECO:0000313" key="3">
    <source>
        <dbReference type="EMBL" id="KAI9639848.1"/>
    </source>
</evidence>
<dbReference type="CDD" id="cd14688">
    <property type="entry name" value="bZIP_YAP"/>
    <property type="match status" value="1"/>
</dbReference>
<protein>
    <recommendedName>
        <fullName evidence="2">BZIP domain-containing protein</fullName>
    </recommendedName>
</protein>
<dbReference type="GO" id="GO:0003700">
    <property type="term" value="F:DNA-binding transcription factor activity"/>
    <property type="evidence" value="ECO:0007669"/>
    <property type="project" value="InterPro"/>
</dbReference>
<dbReference type="AlphaFoldDB" id="A0AA38HDX3"/>
<evidence type="ECO:0000313" key="4">
    <source>
        <dbReference type="Proteomes" id="UP001164286"/>
    </source>
</evidence>
<dbReference type="Proteomes" id="UP001164286">
    <property type="component" value="Unassembled WGS sequence"/>
</dbReference>